<evidence type="ECO:0000313" key="2">
    <source>
        <dbReference type="EMBL" id="ABK23644.1"/>
    </source>
</evidence>
<keyword evidence="1" id="KW-0472">Membrane</keyword>
<evidence type="ECO:0000256" key="1">
    <source>
        <dbReference type="SAM" id="Phobius"/>
    </source>
</evidence>
<dbReference type="AlphaFoldDB" id="A9NSN3"/>
<dbReference type="PANTHER" id="PTHR33782">
    <property type="entry name" value="OS01G0121600 PROTEIN"/>
    <property type="match status" value="1"/>
</dbReference>
<accession>A9NSN3</accession>
<name>A9NSN3_PICSI</name>
<feature type="transmembrane region" description="Helical" evidence="1">
    <location>
        <begin position="132"/>
        <end position="152"/>
    </location>
</feature>
<keyword evidence="1" id="KW-1133">Transmembrane helix</keyword>
<reference evidence="2" key="1">
    <citation type="journal article" date="2008" name="BMC Genomics">
        <title>A conifer genomics resource of 200,000 spruce (Picea spp.) ESTs and 6,464 high-quality, sequence-finished full-length cDNAs for Sitka spruce (Picea sitchensis).</title>
        <authorList>
            <person name="Ralph S.G."/>
            <person name="Chun H.J."/>
            <person name="Kolosova N."/>
            <person name="Cooper D."/>
            <person name="Oddy C."/>
            <person name="Ritland C.E."/>
            <person name="Kirkpatrick R."/>
            <person name="Moore R."/>
            <person name="Barber S."/>
            <person name="Holt R.A."/>
            <person name="Jones S.J."/>
            <person name="Marra M.A."/>
            <person name="Douglas C.J."/>
            <person name="Ritland K."/>
            <person name="Bohlmann J."/>
        </authorList>
    </citation>
    <scope>NUCLEOTIDE SEQUENCE</scope>
    <source>
        <tissue evidence="2">Bark</tissue>
    </source>
</reference>
<dbReference type="PANTHER" id="PTHR33782:SF5">
    <property type="entry name" value="MEDIATOR OF RNA POLYMERASE II TRANSCRIPTION SUBUNIT"/>
    <property type="match status" value="1"/>
</dbReference>
<keyword evidence="1" id="KW-0812">Transmembrane</keyword>
<dbReference type="EMBL" id="EF084323">
    <property type="protein sequence ID" value="ABK23644.1"/>
    <property type="molecule type" value="mRNA"/>
</dbReference>
<proteinExistence type="evidence at transcript level"/>
<organism evidence="2">
    <name type="scientific">Picea sitchensis</name>
    <name type="common">Sitka spruce</name>
    <name type="synonym">Pinus sitchensis</name>
    <dbReference type="NCBI Taxonomy" id="3332"/>
    <lineage>
        <taxon>Eukaryota</taxon>
        <taxon>Viridiplantae</taxon>
        <taxon>Streptophyta</taxon>
        <taxon>Embryophyta</taxon>
        <taxon>Tracheophyta</taxon>
        <taxon>Spermatophyta</taxon>
        <taxon>Pinopsida</taxon>
        <taxon>Pinidae</taxon>
        <taxon>Conifers I</taxon>
        <taxon>Pinales</taxon>
        <taxon>Pinaceae</taxon>
        <taxon>Picea</taxon>
    </lineage>
</organism>
<protein>
    <submittedName>
        <fullName evidence="2">Uncharacterized protein</fullName>
    </submittedName>
</protein>
<sequence>MDFRVAIAIPRGCAGRVCHISPAFSRPEPQKQIGRVPTLSASKGKRGVNPRQLVIKAASSGEYQFGSGGGNMVDADMILLRKRMFDLKMQETNYKTPAEYMEWEKEVCPAYHAQVFRSMVWLQSTLINTRPIVAITILSLISASVPLSILIVSANPVSLVSQITTAFLSSLHG</sequence>